<dbReference type="InterPro" id="IPR013249">
    <property type="entry name" value="RNA_pol_sigma70_r4_t2"/>
</dbReference>
<evidence type="ECO:0000313" key="8">
    <source>
        <dbReference type="Proteomes" id="UP000176424"/>
    </source>
</evidence>
<dbReference type="NCBIfam" id="TIGR02937">
    <property type="entry name" value="sigma70-ECF"/>
    <property type="match status" value="1"/>
</dbReference>
<proteinExistence type="inferred from homology"/>
<dbReference type="STRING" id="1797263.A2397_01560"/>
<dbReference type="InterPro" id="IPR014284">
    <property type="entry name" value="RNA_pol_sigma-70_dom"/>
</dbReference>
<evidence type="ECO:0000256" key="3">
    <source>
        <dbReference type="ARBA" id="ARBA00023082"/>
    </source>
</evidence>
<dbReference type="Proteomes" id="UP000176424">
    <property type="component" value="Unassembled WGS sequence"/>
</dbReference>
<dbReference type="AlphaFoldDB" id="A0A1F4ZRY2"/>
<dbReference type="CDD" id="cd06171">
    <property type="entry name" value="Sigma70_r4"/>
    <property type="match status" value="1"/>
</dbReference>
<evidence type="ECO:0000256" key="2">
    <source>
        <dbReference type="ARBA" id="ARBA00023015"/>
    </source>
</evidence>
<reference evidence="7 8" key="1">
    <citation type="journal article" date="2016" name="Nat. Commun.">
        <title>Thousands of microbial genomes shed light on interconnected biogeochemical processes in an aquifer system.</title>
        <authorList>
            <person name="Anantharaman K."/>
            <person name="Brown C.T."/>
            <person name="Hug L.A."/>
            <person name="Sharon I."/>
            <person name="Castelle C.J."/>
            <person name="Probst A.J."/>
            <person name="Thomas B.C."/>
            <person name="Singh A."/>
            <person name="Wilkins M.J."/>
            <person name="Karaoz U."/>
            <person name="Brodie E.L."/>
            <person name="Williams K.H."/>
            <person name="Hubbard S.S."/>
            <person name="Banfield J.F."/>
        </authorList>
    </citation>
    <scope>NUCLEOTIDE SEQUENCE [LARGE SCALE GENOMIC DNA]</scope>
</reference>
<dbReference type="Gene3D" id="1.10.10.10">
    <property type="entry name" value="Winged helix-like DNA-binding domain superfamily/Winged helix DNA-binding domain"/>
    <property type="match status" value="1"/>
</dbReference>
<keyword evidence="2" id="KW-0805">Transcription regulation</keyword>
<evidence type="ECO:0000259" key="5">
    <source>
        <dbReference type="Pfam" id="PF04542"/>
    </source>
</evidence>
<protein>
    <recommendedName>
        <fullName evidence="9">HTH luxR-type domain-containing protein</fullName>
    </recommendedName>
</protein>
<sequence>MAVLNSLSDEELVSRIKKGEMLLFEELVERYEKRILGFGVRIVGDADEAAEITQETLVSAYKHLESFDVSKKFSSWIFQIAKNKGMDYWRRKARLTKLGENVVDKKLDEIEELALKEDEMTVRNAVENLPEMQKKVVQSFYFDNLTYEQISKKMRLPINTVRSHLFRAKSALKKAIWRQK</sequence>
<evidence type="ECO:0000256" key="4">
    <source>
        <dbReference type="ARBA" id="ARBA00023163"/>
    </source>
</evidence>
<gene>
    <name evidence="7" type="ORF">A2397_01560</name>
</gene>
<dbReference type="InterPro" id="IPR007627">
    <property type="entry name" value="RNA_pol_sigma70_r2"/>
</dbReference>
<dbReference type="InterPro" id="IPR039425">
    <property type="entry name" value="RNA_pol_sigma-70-like"/>
</dbReference>
<comment type="similarity">
    <text evidence="1">Belongs to the sigma-70 factor family. ECF subfamily.</text>
</comment>
<dbReference type="GO" id="GO:0006352">
    <property type="term" value="P:DNA-templated transcription initiation"/>
    <property type="evidence" value="ECO:0007669"/>
    <property type="project" value="InterPro"/>
</dbReference>
<evidence type="ECO:0000256" key="1">
    <source>
        <dbReference type="ARBA" id="ARBA00010641"/>
    </source>
</evidence>
<dbReference type="SUPFAM" id="SSF88659">
    <property type="entry name" value="Sigma3 and sigma4 domains of RNA polymerase sigma factors"/>
    <property type="match status" value="1"/>
</dbReference>
<keyword evidence="3" id="KW-0731">Sigma factor</keyword>
<evidence type="ECO:0008006" key="9">
    <source>
        <dbReference type="Google" id="ProtNLM"/>
    </source>
</evidence>
<dbReference type="GO" id="GO:0003677">
    <property type="term" value="F:DNA binding"/>
    <property type="evidence" value="ECO:0007669"/>
    <property type="project" value="InterPro"/>
</dbReference>
<feature type="domain" description="RNA polymerase sigma factor 70 region 4 type 2" evidence="6">
    <location>
        <begin position="122"/>
        <end position="172"/>
    </location>
</feature>
<feature type="domain" description="RNA polymerase sigma-70 region 2" evidence="5">
    <location>
        <begin position="27"/>
        <end position="94"/>
    </location>
</feature>
<dbReference type="Gene3D" id="1.10.1740.10">
    <property type="match status" value="1"/>
</dbReference>
<evidence type="ECO:0000259" key="6">
    <source>
        <dbReference type="Pfam" id="PF08281"/>
    </source>
</evidence>
<dbReference type="PANTHER" id="PTHR43133:SF51">
    <property type="entry name" value="RNA POLYMERASE SIGMA FACTOR"/>
    <property type="match status" value="1"/>
</dbReference>
<dbReference type="Pfam" id="PF08281">
    <property type="entry name" value="Sigma70_r4_2"/>
    <property type="match status" value="1"/>
</dbReference>
<dbReference type="EMBL" id="MEXR01000038">
    <property type="protein sequence ID" value="OGD09135.1"/>
    <property type="molecule type" value="Genomic_DNA"/>
</dbReference>
<keyword evidence="4" id="KW-0804">Transcription</keyword>
<dbReference type="Pfam" id="PF04542">
    <property type="entry name" value="Sigma70_r2"/>
    <property type="match status" value="1"/>
</dbReference>
<dbReference type="InterPro" id="IPR013325">
    <property type="entry name" value="RNA_pol_sigma_r2"/>
</dbReference>
<dbReference type="InterPro" id="IPR036388">
    <property type="entry name" value="WH-like_DNA-bd_sf"/>
</dbReference>
<accession>A0A1F4ZRY2</accession>
<comment type="caution">
    <text evidence="7">The sequence shown here is derived from an EMBL/GenBank/DDBJ whole genome shotgun (WGS) entry which is preliminary data.</text>
</comment>
<name>A0A1F4ZRY2_9BACT</name>
<organism evidence="7 8">
    <name type="scientific">Candidatus Amesbacteria bacterium RIFOXYB1_FULL_44_23</name>
    <dbReference type="NCBI Taxonomy" id="1797263"/>
    <lineage>
        <taxon>Bacteria</taxon>
        <taxon>Candidatus Amesiibacteriota</taxon>
    </lineage>
</organism>
<dbReference type="PANTHER" id="PTHR43133">
    <property type="entry name" value="RNA POLYMERASE ECF-TYPE SIGMA FACTO"/>
    <property type="match status" value="1"/>
</dbReference>
<dbReference type="GO" id="GO:0016987">
    <property type="term" value="F:sigma factor activity"/>
    <property type="evidence" value="ECO:0007669"/>
    <property type="project" value="UniProtKB-KW"/>
</dbReference>
<dbReference type="InterPro" id="IPR013324">
    <property type="entry name" value="RNA_pol_sigma_r3/r4-like"/>
</dbReference>
<dbReference type="SUPFAM" id="SSF88946">
    <property type="entry name" value="Sigma2 domain of RNA polymerase sigma factors"/>
    <property type="match status" value="1"/>
</dbReference>
<evidence type="ECO:0000313" key="7">
    <source>
        <dbReference type="EMBL" id="OGD09135.1"/>
    </source>
</evidence>